<gene>
    <name evidence="1" type="ORF">WCT63_22145</name>
</gene>
<organism evidence="1 2">
    <name type="scientific">Pectobacterium versatile</name>
    <dbReference type="NCBI Taxonomy" id="2488639"/>
    <lineage>
        <taxon>Bacteria</taxon>
        <taxon>Pseudomonadati</taxon>
        <taxon>Pseudomonadota</taxon>
        <taxon>Gammaproteobacteria</taxon>
        <taxon>Enterobacterales</taxon>
        <taxon>Pectobacteriaceae</taxon>
        <taxon>Pectobacterium</taxon>
    </lineage>
</organism>
<dbReference type="Proteomes" id="UP001313132">
    <property type="component" value="Unassembled WGS sequence"/>
</dbReference>
<comment type="caution">
    <text evidence="1">The sequence shown here is derived from an EMBL/GenBank/DDBJ whole genome shotgun (WGS) entry which is preliminary data.</text>
</comment>
<accession>A0ABU8K4T7</accession>
<proteinExistence type="predicted"/>
<keyword evidence="2" id="KW-1185">Reference proteome</keyword>
<evidence type="ECO:0000313" key="2">
    <source>
        <dbReference type="Proteomes" id="UP001313132"/>
    </source>
</evidence>
<reference evidence="1 2" key="1">
    <citation type="submission" date="2024-03" db="EMBL/GenBank/DDBJ databases">
        <title>Analysis of soft rot Pectobacteriaceae population diversity in US potato growing regions between 2016 and 2022.</title>
        <authorList>
            <person name="Ma X."/>
            <person name="Zhang X."/>
            <person name="Stodghill P."/>
            <person name="Rioux R."/>
            <person name="Babler B."/>
            <person name="Shrestha S."/>
            <person name="Babler B."/>
            <person name="Rivedal H."/>
            <person name="Frost K."/>
            <person name="Hao J."/>
            <person name="Secor G."/>
            <person name="Swingle B."/>
        </authorList>
    </citation>
    <scope>NUCLEOTIDE SEQUENCE [LARGE SCALE GENOMIC DNA]</scope>
    <source>
        <strain evidence="1 2">UMSS2</strain>
    </source>
</reference>
<dbReference type="RefSeq" id="WP_233965212.1">
    <property type="nucleotide sequence ID" value="NZ_CAKLIS010000025.1"/>
</dbReference>
<name>A0ABU8K4T7_9GAMM</name>
<dbReference type="EMBL" id="JBBBON010000037">
    <property type="protein sequence ID" value="MEI7105125.1"/>
    <property type="molecule type" value="Genomic_DNA"/>
</dbReference>
<evidence type="ECO:0000313" key="1">
    <source>
        <dbReference type="EMBL" id="MEI7105125.1"/>
    </source>
</evidence>
<protein>
    <submittedName>
        <fullName evidence="1">Uncharacterized protein</fullName>
    </submittedName>
</protein>
<sequence length="67" mass="7501">MKDTEHIQVVLSRVQLIADISLVAQCDVDELKTAMSIIADLTNGTIETRESWQISEVPRLLGYLKNS</sequence>